<dbReference type="Gene3D" id="1.10.8.60">
    <property type="match status" value="1"/>
</dbReference>
<evidence type="ECO:0000313" key="6">
    <source>
        <dbReference type="EMBL" id="KCV70872.1"/>
    </source>
</evidence>
<dbReference type="OrthoDB" id="9982946at2759"/>
<dbReference type="Pfam" id="PF17862">
    <property type="entry name" value="AAA_lid_3"/>
    <property type="match status" value="1"/>
</dbReference>
<comment type="catalytic activity">
    <reaction evidence="4">
        <text>ATP + H2O = ADP + phosphate + H(+)</text>
        <dbReference type="Rhea" id="RHEA:13065"/>
        <dbReference type="ChEBI" id="CHEBI:15377"/>
        <dbReference type="ChEBI" id="CHEBI:15378"/>
        <dbReference type="ChEBI" id="CHEBI:30616"/>
        <dbReference type="ChEBI" id="CHEBI:43474"/>
        <dbReference type="ChEBI" id="CHEBI:456216"/>
        <dbReference type="EC" id="3.6.4.6"/>
    </reaction>
</comment>
<evidence type="ECO:0000256" key="2">
    <source>
        <dbReference type="ARBA" id="ARBA00022741"/>
    </source>
</evidence>
<accession>A0A058ZBR7</accession>
<dbReference type="GO" id="GO:0005524">
    <property type="term" value="F:ATP binding"/>
    <property type="evidence" value="ECO:0007669"/>
    <property type="project" value="UniProtKB-UniRule"/>
</dbReference>
<dbReference type="GO" id="GO:0006891">
    <property type="term" value="P:intra-Golgi vesicle-mediated transport"/>
    <property type="evidence" value="ECO:0007669"/>
    <property type="project" value="TreeGrafter"/>
</dbReference>
<keyword evidence="2 4" id="KW-0547">Nucleotide-binding</keyword>
<feature type="domain" description="AAA+ ATPase" evidence="5">
    <location>
        <begin position="262"/>
        <end position="410"/>
    </location>
</feature>
<keyword evidence="4" id="KW-0378">Hydrolase</keyword>
<dbReference type="InterPro" id="IPR041569">
    <property type="entry name" value="AAA_lid_3"/>
</dbReference>
<keyword evidence="4" id="KW-0813">Transport</keyword>
<evidence type="ECO:0000259" key="5">
    <source>
        <dbReference type="SMART" id="SM00382"/>
    </source>
</evidence>
<organism evidence="6">
    <name type="scientific">Fonticula alba</name>
    <name type="common">Slime mold</name>
    <dbReference type="NCBI Taxonomy" id="691883"/>
    <lineage>
        <taxon>Eukaryota</taxon>
        <taxon>Rotosphaerida</taxon>
        <taxon>Fonticulaceae</taxon>
        <taxon>Fonticula</taxon>
    </lineage>
</organism>
<gene>
    <name evidence="6" type="ORF">H696_01818</name>
</gene>
<comment type="function">
    <text evidence="4">Required for vesicle-mediated transport. Catalyzes the fusion of transport vesicles within the Golgi cisternae. Is also required for transport from the endoplasmic reticulum to the Golgi stack. Seems to function as a fusion protein required for the delivery of cargo proteins to all compartments of the Golgi stack independent of vesicle origin.</text>
</comment>
<dbReference type="AlphaFoldDB" id="A0A058ZBR7"/>
<dbReference type="GeneID" id="20526543"/>
<dbReference type="Gene3D" id="3.40.50.300">
    <property type="entry name" value="P-loop containing nucleotide triphosphate hydrolases"/>
    <property type="match status" value="2"/>
</dbReference>
<keyword evidence="4" id="KW-0963">Cytoplasm</keyword>
<evidence type="ECO:0000256" key="1">
    <source>
        <dbReference type="ARBA" id="ARBA00006914"/>
    </source>
</evidence>
<keyword evidence="4" id="KW-0479">Metal-binding</keyword>
<dbReference type="InterPro" id="IPR027417">
    <property type="entry name" value="P-loop_NTPase"/>
</dbReference>
<dbReference type="EMBL" id="KB932203">
    <property type="protein sequence ID" value="KCV70872.1"/>
    <property type="molecule type" value="Genomic_DNA"/>
</dbReference>
<keyword evidence="3 4" id="KW-0067">ATP-binding</keyword>
<evidence type="ECO:0000313" key="7">
    <source>
        <dbReference type="Proteomes" id="UP000030693"/>
    </source>
</evidence>
<dbReference type="PANTHER" id="PTHR23078">
    <property type="entry name" value="VESICULAR-FUSION PROTEIN NSF"/>
    <property type="match status" value="1"/>
</dbReference>
<proteinExistence type="inferred from homology"/>
<keyword evidence="7" id="KW-1185">Reference proteome</keyword>
<dbReference type="InterPro" id="IPR003593">
    <property type="entry name" value="AAA+_ATPase"/>
</dbReference>
<dbReference type="GO" id="GO:0043001">
    <property type="term" value="P:Golgi to plasma membrane protein transport"/>
    <property type="evidence" value="ECO:0007669"/>
    <property type="project" value="TreeGrafter"/>
</dbReference>
<dbReference type="SUPFAM" id="SSF52540">
    <property type="entry name" value="P-loop containing nucleoside triphosphate hydrolases"/>
    <property type="match status" value="1"/>
</dbReference>
<dbReference type="InterPro" id="IPR003959">
    <property type="entry name" value="ATPase_AAA_core"/>
</dbReference>
<comment type="subcellular location">
    <subcellularLocation>
        <location evidence="4">Cytoplasm</location>
    </subcellularLocation>
</comment>
<dbReference type="RefSeq" id="XP_009493995.1">
    <property type="nucleotide sequence ID" value="XM_009495720.1"/>
</dbReference>
<keyword evidence="4" id="KW-0931">ER-Golgi transport</keyword>
<sequence>MLKQYVVLAHGPQRRNFTMEKLMTIEQALPGCLLASPVDMPTFPSRHLMLKTNTVSDKPIFFSLSDTSSTLSSGQIGAGNSHRSFFPADQRDPVTLEFVTEPPAMVSITFRLDIVAQQSNKRAAERDRMFDHRELEEAYRNHFAEVAHTSQEMKVFHFQGNLLKLNIDAVNVKGDQDGVSGVLVATPRAGMATATRLVFISDNPKIILTNAPQREAFDSKVSMTGYNLGIGGLDDILDTIRRHALTTRMLPTSVIKKFGIQHSRGIILHGPPGTGKTLIARVISQYIKAHDVKIVNGPDLLSKYVGESEKNVRQLFEPAIEDQKTYGEDARLHVVIFDEFDALAKSRSSGSSDSTGVGANIVNQLLTMLDGVGQLNNILIIAMTNRIDLLDTAMLRPGRFDIQVEIPLPDEAGRMEILRIHLRPYVESGGLAPDVDIARLAALTENFSGAELASLVRRGFTNASERLFTPASEEGGAAVFDPASLDGFAITQADLLRGLAGIASTFGRDDRLQLYRTPGFVDLPLGDGTFFGEHFAQRIRRLLGTPGGATVPLLLHGDAEGVGCTTTAVHHALQSAVKFVRIIDPTSPTLQNTSEKLAAITNTLLDAYRSPVSIVIISKLELLLEYSRPEGCAPVYSNPVLVRLRSAMRAVPPNGHKVMLLCTSNDGDFLRTMKLREAFREAFCVPRVSRALLEDRSRFERLFEGYLGGVPSDQRSKVHHAVVEASERARSDSISMMYLVEMISEFRLADQE</sequence>
<dbReference type="FunFam" id="3.40.50.300:FF:000154">
    <property type="entry name" value="Vesicle-fusing ATPase 1"/>
    <property type="match status" value="1"/>
</dbReference>
<protein>
    <recommendedName>
        <fullName evidence="4">Vesicle-fusing ATPase</fullName>
        <ecNumber evidence="4">3.6.4.6</ecNumber>
    </recommendedName>
</protein>
<feature type="domain" description="AAA+ ATPase" evidence="5">
    <location>
        <begin position="549"/>
        <end position="689"/>
    </location>
</feature>
<evidence type="ECO:0000256" key="4">
    <source>
        <dbReference type="RuleBase" id="RU367045"/>
    </source>
</evidence>
<dbReference type="Proteomes" id="UP000030693">
    <property type="component" value="Unassembled WGS sequence"/>
</dbReference>
<reference evidence="6" key="1">
    <citation type="submission" date="2013-04" db="EMBL/GenBank/DDBJ databases">
        <title>The Genome Sequence of Fonticula alba ATCC 38817.</title>
        <authorList>
            <consortium name="The Broad Institute Genomics Platform"/>
            <person name="Russ C."/>
            <person name="Cuomo C."/>
            <person name="Burger G."/>
            <person name="Gray M.W."/>
            <person name="Holland P.W.H."/>
            <person name="King N."/>
            <person name="Lang F.B.F."/>
            <person name="Roger A.J."/>
            <person name="Ruiz-Trillo I."/>
            <person name="Brown M."/>
            <person name="Walker B."/>
            <person name="Young S."/>
            <person name="Zeng Q."/>
            <person name="Gargeya S."/>
            <person name="Fitzgerald M."/>
            <person name="Haas B."/>
            <person name="Abouelleil A."/>
            <person name="Allen A.W."/>
            <person name="Alvarado L."/>
            <person name="Arachchi H.M."/>
            <person name="Berlin A.M."/>
            <person name="Chapman S.B."/>
            <person name="Gainer-Dewar J."/>
            <person name="Goldberg J."/>
            <person name="Griggs A."/>
            <person name="Gujja S."/>
            <person name="Hansen M."/>
            <person name="Howarth C."/>
            <person name="Imamovic A."/>
            <person name="Ireland A."/>
            <person name="Larimer J."/>
            <person name="McCowan C."/>
            <person name="Murphy C."/>
            <person name="Pearson M."/>
            <person name="Poon T.W."/>
            <person name="Priest M."/>
            <person name="Roberts A."/>
            <person name="Saif S."/>
            <person name="Shea T."/>
            <person name="Sisk P."/>
            <person name="Sykes S."/>
            <person name="Wortman J."/>
            <person name="Nusbaum C."/>
            <person name="Birren B."/>
        </authorList>
    </citation>
    <scope>NUCLEOTIDE SEQUENCE [LARGE SCALE GENOMIC DNA]</scope>
    <source>
        <strain evidence="6">ATCC 38817</strain>
    </source>
</reference>
<comment type="similarity">
    <text evidence="1 4">Belongs to the AAA ATPase family.</text>
</comment>
<dbReference type="OMA" id="VINWGTP"/>
<dbReference type="SMART" id="SM00382">
    <property type="entry name" value="AAA"/>
    <property type="match status" value="2"/>
</dbReference>
<dbReference type="eggNOG" id="KOG0741">
    <property type="taxonomic scope" value="Eukaryota"/>
</dbReference>
<dbReference type="EC" id="3.6.4.6" evidence="4"/>
<dbReference type="GO" id="GO:0046872">
    <property type="term" value="F:metal ion binding"/>
    <property type="evidence" value="ECO:0007669"/>
    <property type="project" value="UniProtKB-UniRule"/>
</dbReference>
<keyword evidence="4" id="KW-0653">Protein transport</keyword>
<keyword evidence="4" id="KW-0460">Magnesium</keyword>
<evidence type="ECO:0000256" key="3">
    <source>
        <dbReference type="ARBA" id="ARBA00022840"/>
    </source>
</evidence>
<comment type="cofactor">
    <cofactor evidence="4">
        <name>Mg(2+)</name>
        <dbReference type="ChEBI" id="CHEBI:18420"/>
    </cofactor>
    <text evidence="4">Binds 1 Mg(2+) ion per subunit.</text>
</comment>
<dbReference type="PANTHER" id="PTHR23078:SF3">
    <property type="entry name" value="VESICLE-FUSING ATPASE"/>
    <property type="match status" value="1"/>
</dbReference>
<dbReference type="InterPro" id="IPR039812">
    <property type="entry name" value="Vesicle-fus_ATPase"/>
</dbReference>
<dbReference type="GO" id="GO:0005795">
    <property type="term" value="C:Golgi stack"/>
    <property type="evidence" value="ECO:0007669"/>
    <property type="project" value="TreeGrafter"/>
</dbReference>
<name>A0A058ZBR7_FONAL</name>
<dbReference type="GO" id="GO:0016887">
    <property type="term" value="F:ATP hydrolysis activity"/>
    <property type="evidence" value="ECO:0007669"/>
    <property type="project" value="InterPro"/>
</dbReference>
<dbReference type="GO" id="GO:0035494">
    <property type="term" value="P:SNARE complex disassembly"/>
    <property type="evidence" value="ECO:0007669"/>
    <property type="project" value="InterPro"/>
</dbReference>
<dbReference type="STRING" id="691883.A0A058ZBR7"/>
<dbReference type="Pfam" id="PF00004">
    <property type="entry name" value="AAA"/>
    <property type="match status" value="1"/>
</dbReference>